<gene>
    <name evidence="4" type="ORF">ISP19_06535</name>
</gene>
<evidence type="ECO:0000256" key="2">
    <source>
        <dbReference type="PROSITE-ProRule" id="PRU00169"/>
    </source>
</evidence>
<feature type="modified residue" description="4-aspartylphosphate" evidence="2">
    <location>
        <position position="58"/>
    </location>
</feature>
<dbReference type="InterPro" id="IPR001789">
    <property type="entry name" value="Sig_transdc_resp-reg_receiver"/>
</dbReference>
<dbReference type="PANTHER" id="PTHR44591">
    <property type="entry name" value="STRESS RESPONSE REGULATOR PROTEIN 1"/>
    <property type="match status" value="1"/>
</dbReference>
<dbReference type="SMART" id="SM00448">
    <property type="entry name" value="REC"/>
    <property type="match status" value="1"/>
</dbReference>
<dbReference type="EMBL" id="JADIKE010000030">
    <property type="protein sequence ID" value="MBM7125035.1"/>
    <property type="molecule type" value="Genomic_DNA"/>
</dbReference>
<evidence type="ECO:0000256" key="1">
    <source>
        <dbReference type="ARBA" id="ARBA00022553"/>
    </source>
</evidence>
<dbReference type="Pfam" id="PF00072">
    <property type="entry name" value="Response_reg"/>
    <property type="match status" value="1"/>
</dbReference>
<keyword evidence="1 2" id="KW-0597">Phosphoprotein</keyword>
<proteinExistence type="predicted"/>
<sequence length="121" mass="13139">MNSRTEPPCILVAEDEMLVAMLLKDTLEDAGCRAVMAARLAKGLEIATFQTIDAAILDINLAGQPSFPLADVLQERGVPFVFASGYGESGVPDAYRHVPVLQKPYDMAEIQAFITTLLKEN</sequence>
<comment type="caution">
    <text evidence="4">The sequence shown here is derived from an EMBL/GenBank/DDBJ whole genome shotgun (WGS) entry which is preliminary data.</text>
</comment>
<evidence type="ECO:0000259" key="3">
    <source>
        <dbReference type="PROSITE" id="PS50110"/>
    </source>
</evidence>
<dbReference type="InterPro" id="IPR050595">
    <property type="entry name" value="Bact_response_regulator"/>
</dbReference>
<feature type="domain" description="Response regulatory" evidence="3">
    <location>
        <begin position="9"/>
        <end position="118"/>
    </location>
</feature>
<accession>A0ABS2K2Z1</accession>
<dbReference type="Gene3D" id="3.40.50.2300">
    <property type="match status" value="1"/>
</dbReference>
<dbReference type="Proteomes" id="UP001430149">
    <property type="component" value="Unassembled WGS sequence"/>
</dbReference>
<keyword evidence="5" id="KW-1185">Reference proteome</keyword>
<protein>
    <submittedName>
        <fullName evidence="4">Response regulator</fullName>
    </submittedName>
</protein>
<dbReference type="InterPro" id="IPR011006">
    <property type="entry name" value="CheY-like_superfamily"/>
</dbReference>
<dbReference type="PANTHER" id="PTHR44591:SF24">
    <property type="entry name" value="PROTEIN-GLUTAMATE METHYLESTERASE_PROTEIN-GLUTAMINE GLUTAMINASE 1"/>
    <property type="match status" value="1"/>
</dbReference>
<evidence type="ECO:0000313" key="5">
    <source>
        <dbReference type="Proteomes" id="UP001430149"/>
    </source>
</evidence>
<organism evidence="4 5">
    <name type="scientific">Dyella flava</name>
    <dbReference type="NCBI Taxonomy" id="1920170"/>
    <lineage>
        <taxon>Bacteria</taxon>
        <taxon>Pseudomonadati</taxon>
        <taxon>Pseudomonadota</taxon>
        <taxon>Gammaproteobacteria</taxon>
        <taxon>Lysobacterales</taxon>
        <taxon>Rhodanobacteraceae</taxon>
        <taxon>Dyella</taxon>
    </lineage>
</organism>
<reference evidence="4" key="1">
    <citation type="submission" date="2020-10" db="EMBL/GenBank/DDBJ databases">
        <title>Phylogeny of dyella-like bacteria.</title>
        <authorList>
            <person name="Fu J."/>
        </authorList>
    </citation>
    <scope>NUCLEOTIDE SEQUENCE</scope>
    <source>
        <strain evidence="4">DHOC52</strain>
    </source>
</reference>
<dbReference type="RefSeq" id="WP_275577108.1">
    <property type="nucleotide sequence ID" value="NZ_BSNR01000021.1"/>
</dbReference>
<evidence type="ECO:0000313" key="4">
    <source>
        <dbReference type="EMBL" id="MBM7125035.1"/>
    </source>
</evidence>
<dbReference type="PROSITE" id="PS50110">
    <property type="entry name" value="RESPONSE_REGULATORY"/>
    <property type="match status" value="1"/>
</dbReference>
<dbReference type="SUPFAM" id="SSF52172">
    <property type="entry name" value="CheY-like"/>
    <property type="match status" value="1"/>
</dbReference>
<name>A0ABS2K2Z1_9GAMM</name>